<dbReference type="PANTHER" id="PTHR10117:SF54">
    <property type="entry name" value="TRANSIENT RECEPTOR POTENTIAL-GAMMA PROTEIN"/>
    <property type="match status" value="1"/>
</dbReference>
<evidence type="ECO:0000256" key="1">
    <source>
        <dbReference type="ARBA" id="ARBA00004141"/>
    </source>
</evidence>
<dbReference type="Pfam" id="PF00520">
    <property type="entry name" value="Ion_trans"/>
    <property type="match status" value="1"/>
</dbReference>
<dbReference type="HOGENOM" id="CLU_1909253_0_0_1"/>
<dbReference type="PANTHER" id="PTHR10117">
    <property type="entry name" value="TRANSIENT RECEPTOR POTENTIAL CHANNEL"/>
    <property type="match status" value="1"/>
</dbReference>
<dbReference type="GO" id="GO:0051480">
    <property type="term" value="P:regulation of cytosolic calcium ion concentration"/>
    <property type="evidence" value="ECO:0007669"/>
    <property type="project" value="TreeGrafter"/>
</dbReference>
<dbReference type="GO" id="GO:0015279">
    <property type="term" value="F:store-operated calcium channel activity"/>
    <property type="evidence" value="ECO:0007669"/>
    <property type="project" value="TreeGrafter"/>
</dbReference>
<accession>T1I4T1</accession>
<dbReference type="VEuPathDB" id="VectorBase:RPRC011300"/>
<dbReference type="InterPro" id="IPR005821">
    <property type="entry name" value="Ion_trans_dom"/>
</dbReference>
<dbReference type="GO" id="GO:0034703">
    <property type="term" value="C:cation channel complex"/>
    <property type="evidence" value="ECO:0007669"/>
    <property type="project" value="TreeGrafter"/>
</dbReference>
<organism evidence="9 10">
    <name type="scientific">Rhodnius prolixus</name>
    <name type="common">Triatomid bug</name>
    <dbReference type="NCBI Taxonomy" id="13249"/>
    <lineage>
        <taxon>Eukaryota</taxon>
        <taxon>Metazoa</taxon>
        <taxon>Ecdysozoa</taxon>
        <taxon>Arthropoda</taxon>
        <taxon>Hexapoda</taxon>
        <taxon>Insecta</taxon>
        <taxon>Pterygota</taxon>
        <taxon>Neoptera</taxon>
        <taxon>Paraneoptera</taxon>
        <taxon>Hemiptera</taxon>
        <taxon>Heteroptera</taxon>
        <taxon>Panheteroptera</taxon>
        <taxon>Cimicomorpha</taxon>
        <taxon>Reduviidae</taxon>
        <taxon>Triatominae</taxon>
        <taxon>Rhodnius</taxon>
    </lineage>
</organism>
<reference evidence="9" key="1">
    <citation type="submission" date="2015-05" db="UniProtKB">
        <authorList>
            <consortium name="EnsemblMetazoa"/>
        </authorList>
    </citation>
    <scope>IDENTIFICATION</scope>
</reference>
<keyword evidence="3" id="KW-0812">Transmembrane</keyword>
<evidence type="ECO:0000256" key="4">
    <source>
        <dbReference type="ARBA" id="ARBA00022989"/>
    </source>
</evidence>
<evidence type="ECO:0000313" key="9">
    <source>
        <dbReference type="EnsemblMetazoa" id="RPRC011300-PA"/>
    </source>
</evidence>
<keyword evidence="10" id="KW-1185">Reference proteome</keyword>
<proteinExistence type="predicted"/>
<dbReference type="Proteomes" id="UP000015103">
    <property type="component" value="Unassembled WGS sequence"/>
</dbReference>
<comment type="subcellular location">
    <subcellularLocation>
        <location evidence="1">Membrane</location>
        <topology evidence="1">Multi-pass membrane protein</topology>
    </subcellularLocation>
</comment>
<dbReference type="GO" id="GO:0070679">
    <property type="term" value="F:inositol 1,4,5 trisphosphate binding"/>
    <property type="evidence" value="ECO:0007669"/>
    <property type="project" value="TreeGrafter"/>
</dbReference>
<evidence type="ECO:0000256" key="7">
    <source>
        <dbReference type="ARBA" id="ARBA00023303"/>
    </source>
</evidence>
<dbReference type="eggNOG" id="KOG3609">
    <property type="taxonomic scope" value="Eukaryota"/>
</dbReference>
<dbReference type="AlphaFoldDB" id="T1I4T1"/>
<dbReference type="EMBL" id="ACPB03029225">
    <property type="status" value="NOT_ANNOTATED_CDS"/>
    <property type="molecule type" value="Genomic_DNA"/>
</dbReference>
<evidence type="ECO:0000256" key="5">
    <source>
        <dbReference type="ARBA" id="ARBA00023065"/>
    </source>
</evidence>
<dbReference type="PRINTS" id="PR01097">
    <property type="entry name" value="TRNSRECEPTRP"/>
</dbReference>
<feature type="domain" description="Ion transport" evidence="8">
    <location>
        <begin position="16"/>
        <end position="99"/>
    </location>
</feature>
<dbReference type="InParanoid" id="T1I4T1"/>
<evidence type="ECO:0000256" key="3">
    <source>
        <dbReference type="ARBA" id="ARBA00022692"/>
    </source>
</evidence>
<keyword evidence="6" id="KW-0472">Membrane</keyword>
<name>T1I4T1_RHOPR</name>
<keyword evidence="7" id="KW-0407">Ion channel</keyword>
<sequence length="133" mass="15002">MVQKDPETGTESKQEDSFTSTLETFKTLFWGAFQMYGPEVADVVIENLPDESGKLTVINEHHFTEAVGYITFSVYTVLMVIVVLNMLIATLSNTFQRIVDNVDSEWVFGKTEDMQMTSLLLSSHAILKMLRLG</sequence>
<keyword evidence="5" id="KW-0406">Ion transport</keyword>
<evidence type="ECO:0000313" key="10">
    <source>
        <dbReference type="Proteomes" id="UP000015103"/>
    </source>
</evidence>
<dbReference type="GO" id="GO:0005886">
    <property type="term" value="C:plasma membrane"/>
    <property type="evidence" value="ECO:0007669"/>
    <property type="project" value="TreeGrafter"/>
</dbReference>
<dbReference type="STRING" id="13249.T1I4T1"/>
<keyword evidence="2" id="KW-0813">Transport</keyword>
<protein>
    <submittedName>
        <fullName evidence="9">Ion_trans domain-containing protein</fullName>
    </submittedName>
</protein>
<evidence type="ECO:0000259" key="8">
    <source>
        <dbReference type="Pfam" id="PF00520"/>
    </source>
</evidence>
<evidence type="ECO:0000256" key="2">
    <source>
        <dbReference type="ARBA" id="ARBA00022448"/>
    </source>
</evidence>
<evidence type="ECO:0000256" key="6">
    <source>
        <dbReference type="ARBA" id="ARBA00023136"/>
    </source>
</evidence>
<keyword evidence="4" id="KW-1133">Transmembrane helix</keyword>
<dbReference type="InterPro" id="IPR002153">
    <property type="entry name" value="TRPC_channel"/>
</dbReference>
<dbReference type="EnsemblMetazoa" id="RPRC011300-RA">
    <property type="protein sequence ID" value="RPRC011300-PA"/>
    <property type="gene ID" value="RPRC011300"/>
</dbReference>